<sequence>MLLIFSLLFIKTICRWMIYRIITKEEEQIKDLIEELRLAISSDVAIARTLTEDIVLTISSSEDFWAFSKNNCPRYYPFSL</sequence>
<dbReference type="AlphaFoldDB" id="A0A2P5CBZ4"/>
<protein>
    <submittedName>
        <fullName evidence="1">Uncharacterized protein</fullName>
    </submittedName>
</protein>
<evidence type="ECO:0000313" key="1">
    <source>
        <dbReference type="EMBL" id="PON58579.1"/>
    </source>
</evidence>
<keyword evidence="2" id="KW-1185">Reference proteome</keyword>
<organism evidence="1 2">
    <name type="scientific">Trema orientale</name>
    <name type="common">Charcoal tree</name>
    <name type="synonym">Celtis orientalis</name>
    <dbReference type="NCBI Taxonomy" id="63057"/>
    <lineage>
        <taxon>Eukaryota</taxon>
        <taxon>Viridiplantae</taxon>
        <taxon>Streptophyta</taxon>
        <taxon>Embryophyta</taxon>
        <taxon>Tracheophyta</taxon>
        <taxon>Spermatophyta</taxon>
        <taxon>Magnoliopsida</taxon>
        <taxon>eudicotyledons</taxon>
        <taxon>Gunneridae</taxon>
        <taxon>Pentapetalae</taxon>
        <taxon>rosids</taxon>
        <taxon>fabids</taxon>
        <taxon>Rosales</taxon>
        <taxon>Cannabaceae</taxon>
        <taxon>Trema</taxon>
    </lineage>
</organism>
<accession>A0A2P5CBZ4</accession>
<dbReference type="InParanoid" id="A0A2P5CBZ4"/>
<proteinExistence type="predicted"/>
<dbReference type="Proteomes" id="UP000237000">
    <property type="component" value="Unassembled WGS sequence"/>
</dbReference>
<evidence type="ECO:0000313" key="2">
    <source>
        <dbReference type="Proteomes" id="UP000237000"/>
    </source>
</evidence>
<reference evidence="2" key="1">
    <citation type="submission" date="2016-06" db="EMBL/GenBank/DDBJ databases">
        <title>Parallel loss of symbiosis genes in relatives of nitrogen-fixing non-legume Parasponia.</title>
        <authorList>
            <person name="Van Velzen R."/>
            <person name="Holmer R."/>
            <person name="Bu F."/>
            <person name="Rutten L."/>
            <person name="Van Zeijl A."/>
            <person name="Liu W."/>
            <person name="Santuari L."/>
            <person name="Cao Q."/>
            <person name="Sharma T."/>
            <person name="Shen D."/>
            <person name="Roswanjaya Y."/>
            <person name="Wardhani T."/>
            <person name="Kalhor M.S."/>
            <person name="Jansen J."/>
            <person name="Van den Hoogen J."/>
            <person name="Gungor B."/>
            <person name="Hartog M."/>
            <person name="Hontelez J."/>
            <person name="Verver J."/>
            <person name="Yang W.-C."/>
            <person name="Schijlen E."/>
            <person name="Repin R."/>
            <person name="Schilthuizen M."/>
            <person name="Schranz E."/>
            <person name="Heidstra R."/>
            <person name="Miyata K."/>
            <person name="Fedorova E."/>
            <person name="Kohlen W."/>
            <person name="Bisseling T."/>
            <person name="Smit S."/>
            <person name="Geurts R."/>
        </authorList>
    </citation>
    <scope>NUCLEOTIDE SEQUENCE [LARGE SCALE GENOMIC DNA]</scope>
    <source>
        <strain evidence="2">cv. RG33-2</strain>
    </source>
</reference>
<dbReference type="EMBL" id="JXTC01000384">
    <property type="protein sequence ID" value="PON58579.1"/>
    <property type="molecule type" value="Genomic_DNA"/>
</dbReference>
<comment type="caution">
    <text evidence="1">The sequence shown here is derived from an EMBL/GenBank/DDBJ whole genome shotgun (WGS) entry which is preliminary data.</text>
</comment>
<name>A0A2P5CBZ4_TREOI</name>
<gene>
    <name evidence="1" type="ORF">TorRG33x02_290640</name>
</gene>